<keyword evidence="1" id="KW-0175">Coiled coil</keyword>
<feature type="compositionally biased region" description="Polar residues" evidence="2">
    <location>
        <begin position="415"/>
        <end position="425"/>
    </location>
</feature>
<evidence type="ECO:0000256" key="2">
    <source>
        <dbReference type="SAM" id="MobiDB-lite"/>
    </source>
</evidence>
<dbReference type="OrthoDB" id="2385264at2"/>
<feature type="coiled-coil region" evidence="1">
    <location>
        <begin position="303"/>
        <end position="330"/>
    </location>
</feature>
<dbReference type="AlphaFoldDB" id="A0A2W1NU59"/>
<comment type="caution">
    <text evidence="3">The sequence shown here is derived from an EMBL/GenBank/DDBJ whole genome shotgun (WGS) entry which is preliminary data.</text>
</comment>
<keyword evidence="4" id="KW-1185">Reference proteome</keyword>
<protein>
    <submittedName>
        <fullName evidence="3">Uncharacterized protein</fullName>
    </submittedName>
</protein>
<feature type="coiled-coil region" evidence="1">
    <location>
        <begin position="205"/>
        <end position="274"/>
    </location>
</feature>
<gene>
    <name evidence="3" type="ORF">CBW46_005250</name>
</gene>
<dbReference type="EMBL" id="NHRJ02000002">
    <property type="protein sequence ID" value="PZE22193.1"/>
    <property type="molecule type" value="Genomic_DNA"/>
</dbReference>
<evidence type="ECO:0000313" key="3">
    <source>
        <dbReference type="EMBL" id="PZE22193.1"/>
    </source>
</evidence>
<evidence type="ECO:0000256" key="1">
    <source>
        <dbReference type="SAM" id="Coils"/>
    </source>
</evidence>
<feature type="region of interest" description="Disordered" evidence="2">
    <location>
        <begin position="408"/>
        <end position="433"/>
    </location>
</feature>
<reference evidence="3" key="1">
    <citation type="submission" date="2018-06" db="EMBL/GenBank/DDBJ databases">
        <title>Paenibacillus xerothermodurans sp. nov. an extremely dry heat resistant spore forming bacterium isolated from the soil of Cape Canaveral, Florida.</title>
        <authorList>
            <person name="Seuylemezian A."/>
            <person name="Kaur N."/>
            <person name="Patil P."/>
            <person name="Patil P."/>
            <person name="Mayilraj S."/>
            <person name="Vaishampayan P."/>
        </authorList>
    </citation>
    <scope>NUCLEOTIDE SEQUENCE [LARGE SCALE GENOMIC DNA]</scope>
    <source>
        <strain evidence="3">ATCC 27380</strain>
    </source>
</reference>
<organism evidence="3 4">
    <name type="scientific">Paenibacillus xerothermodurans</name>
    <dbReference type="NCBI Taxonomy" id="1977292"/>
    <lineage>
        <taxon>Bacteria</taxon>
        <taxon>Bacillati</taxon>
        <taxon>Bacillota</taxon>
        <taxon>Bacilli</taxon>
        <taxon>Bacillales</taxon>
        <taxon>Paenibacillaceae</taxon>
        <taxon>Paenibacillus</taxon>
    </lineage>
</organism>
<proteinExistence type="predicted"/>
<name>A0A2W1NU59_PAEXE</name>
<sequence length="741" mass="81202">MMILVPIFLFCALLIDFARLKVAEKESENAVKAGVRSTLSAFSPGLQQYGLYALDQGDEKTKEMFVKTVSENMSGSVAAEHFGFIDQRVEPSNTSITSMYSLANHMVLKKQILEEMKYRAPMIYSLEIADKFKKTGLATNLRQASDYSKNAVKIEALLDERNGHLDRAWREWKNIHAKAAAVHPFYQSHLAELNELSARVGIHTVAEVRQSLTAAKADLTELKQQLEKTNDKIADLIAAGNASAAALGRLRDTKDALKTQMSDLTDKISALDQLLEDVIKYTELLAMLKLKSTGDLSDLKAHLTAFDEAINKAKTANDQLNTELRTVQTQNASTGAYKPNEVFQSIDIIQRQELDEYGSEAASVVALFSGLQAQLGSVLLFDAQNYQNADGAIQSFWQKANDLFVRQGQKESQRTNKQTAANSSKSEQRQKAQPYLDQVTRVMGVCSLVNAADPFKEHYTALQGDPAAGSTGFYQAYMTLNKSTDMAQPVPEINVEDADKAGASAMNLVASLEGLLTEVRDEFYVDEYAISKFSYRTLGLEKDASGQAKQSKELSQPESHALVNQELEYLLYGASSCAGNYAAAYAEMFAFRLAVGTAEALTEPHIQAMNVGSPLAMLLAAVAEGAMQAHMDMTKLIDGEAVPLSKKLGSAISLSYKDYLRVFLLLHSRDAVMLSRLQALIQLNTGTSLEHGTTYLSGTAASSVKLWFLPSVMKLLGASGLYSCQVVSDRCHMTKTGVMAY</sequence>
<evidence type="ECO:0000313" key="4">
    <source>
        <dbReference type="Proteomes" id="UP000214746"/>
    </source>
</evidence>
<accession>A0A2W1NU59</accession>
<dbReference type="Proteomes" id="UP000214746">
    <property type="component" value="Unassembled WGS sequence"/>
</dbReference>
<dbReference type="Gene3D" id="1.10.287.1490">
    <property type="match status" value="1"/>
</dbReference>